<protein>
    <submittedName>
        <fullName evidence="7">AraC family transcriptional regulator</fullName>
    </submittedName>
</protein>
<dbReference type="InterPro" id="IPR014710">
    <property type="entry name" value="RmlC-like_jellyroll"/>
</dbReference>
<evidence type="ECO:0000259" key="6">
    <source>
        <dbReference type="PROSITE" id="PS01124"/>
    </source>
</evidence>
<evidence type="ECO:0000256" key="4">
    <source>
        <dbReference type="ARBA" id="ARBA00023159"/>
    </source>
</evidence>
<dbReference type="EMBL" id="MLHG01000040">
    <property type="protein sequence ID" value="OOF39424.1"/>
    <property type="molecule type" value="Genomic_DNA"/>
</dbReference>
<keyword evidence="4" id="KW-0010">Activator</keyword>
<dbReference type="PROSITE" id="PS00041">
    <property type="entry name" value="HTH_ARAC_FAMILY_1"/>
    <property type="match status" value="1"/>
</dbReference>
<dbReference type="CDD" id="cd06995">
    <property type="entry name" value="cupin_YkgD-like_N"/>
    <property type="match status" value="1"/>
</dbReference>
<evidence type="ECO:0000256" key="3">
    <source>
        <dbReference type="ARBA" id="ARBA00023125"/>
    </source>
</evidence>
<dbReference type="Proteomes" id="UP000189426">
    <property type="component" value="Unassembled WGS sequence"/>
</dbReference>
<evidence type="ECO:0000256" key="5">
    <source>
        <dbReference type="ARBA" id="ARBA00023163"/>
    </source>
</evidence>
<dbReference type="RefSeq" id="WP_077494129.1">
    <property type="nucleotide sequence ID" value="NZ_MLHG01000040.1"/>
</dbReference>
<dbReference type="AlphaFoldDB" id="A0A1V3IFM5"/>
<evidence type="ECO:0000313" key="7">
    <source>
        <dbReference type="EMBL" id="OOF39424.1"/>
    </source>
</evidence>
<gene>
    <name evidence="7" type="ORF">BKK47_06640</name>
</gene>
<dbReference type="PROSITE" id="PS01124">
    <property type="entry name" value="HTH_ARAC_FAMILY_2"/>
    <property type="match status" value="1"/>
</dbReference>
<dbReference type="InterPro" id="IPR018060">
    <property type="entry name" value="HTH_AraC"/>
</dbReference>
<comment type="caution">
    <text evidence="7">The sequence shown here is derived from an EMBL/GenBank/DDBJ whole genome shotgun (WGS) entry which is preliminary data.</text>
</comment>
<dbReference type="SUPFAM" id="SSF51215">
    <property type="entry name" value="Regulatory protein AraC"/>
    <property type="match status" value="1"/>
</dbReference>
<keyword evidence="5" id="KW-0804">Transcription</keyword>
<evidence type="ECO:0000256" key="2">
    <source>
        <dbReference type="ARBA" id="ARBA00023015"/>
    </source>
</evidence>
<dbReference type="PRINTS" id="PR00032">
    <property type="entry name" value="HTHARAC"/>
</dbReference>
<accession>A0A1V3IFM5</accession>
<sequence>MDYLDKLTHLAQVRGEINICCEFQGEWQLVHHEQSNNKGIFHLIEEGECWLTLGDKPFHLTQGDIFFLPQNRPHLVGSLPENGKNILPNKRRQGIFEVQKIGRGTPDLKMFCGVFYYQENTLLMASLPDYLHLNLCDTSIQLLVQLFLQEAKKQESGNQSVIDSLANVLFIYILRHAISLGMIERGVLYALQDKRLNPVLIRLLQAPAQNWHIEQLADLAAMSRANFIRVFQQQVGMPPGKFLTKVRLDLAAFLLKHSQKNVLAIALEVGYQSEAHFSKAFKNAYQISPSLYRKV</sequence>
<name>A0A1V3IFM5_9PAST</name>
<keyword evidence="8" id="KW-1185">Reference proteome</keyword>
<evidence type="ECO:0000313" key="8">
    <source>
        <dbReference type="Proteomes" id="UP000189426"/>
    </source>
</evidence>
<dbReference type="InterPro" id="IPR009057">
    <property type="entry name" value="Homeodomain-like_sf"/>
</dbReference>
<reference evidence="7 8" key="1">
    <citation type="submission" date="2016-10" db="EMBL/GenBank/DDBJ databases">
        <title>Rodentibacter gen. nov. and new species.</title>
        <authorList>
            <person name="Christensen H."/>
        </authorList>
    </citation>
    <scope>NUCLEOTIDE SEQUENCE [LARGE SCALE GENOMIC DNA]</scope>
    <source>
        <strain evidence="7 8">Ppn418</strain>
    </source>
</reference>
<dbReference type="Pfam" id="PF12852">
    <property type="entry name" value="Cupin_6"/>
    <property type="match status" value="1"/>
</dbReference>
<keyword evidence="3" id="KW-0238">DNA-binding</keyword>
<dbReference type="PANTHER" id="PTHR46796:SF13">
    <property type="entry name" value="HTH-TYPE TRANSCRIPTIONAL ACTIVATOR RHAS"/>
    <property type="match status" value="1"/>
</dbReference>
<dbReference type="InterPro" id="IPR032783">
    <property type="entry name" value="AraC_lig"/>
</dbReference>
<dbReference type="Gene3D" id="2.60.120.10">
    <property type="entry name" value="Jelly Rolls"/>
    <property type="match status" value="1"/>
</dbReference>
<dbReference type="InterPro" id="IPR018062">
    <property type="entry name" value="HTH_AraC-typ_CS"/>
</dbReference>
<dbReference type="SUPFAM" id="SSF46689">
    <property type="entry name" value="Homeodomain-like"/>
    <property type="match status" value="2"/>
</dbReference>
<evidence type="ECO:0000256" key="1">
    <source>
        <dbReference type="ARBA" id="ARBA00022490"/>
    </source>
</evidence>
<dbReference type="PANTHER" id="PTHR46796">
    <property type="entry name" value="HTH-TYPE TRANSCRIPTIONAL ACTIVATOR RHAS-RELATED"/>
    <property type="match status" value="1"/>
</dbReference>
<dbReference type="Pfam" id="PF12833">
    <property type="entry name" value="HTH_18"/>
    <property type="match status" value="1"/>
</dbReference>
<dbReference type="GO" id="GO:0003700">
    <property type="term" value="F:DNA-binding transcription factor activity"/>
    <property type="evidence" value="ECO:0007669"/>
    <property type="project" value="InterPro"/>
</dbReference>
<dbReference type="SMART" id="SM00342">
    <property type="entry name" value="HTH_ARAC"/>
    <property type="match status" value="1"/>
</dbReference>
<feature type="domain" description="HTH araC/xylS-type" evidence="6">
    <location>
        <begin position="197"/>
        <end position="295"/>
    </location>
</feature>
<dbReference type="GO" id="GO:0043565">
    <property type="term" value="F:sequence-specific DNA binding"/>
    <property type="evidence" value="ECO:0007669"/>
    <property type="project" value="InterPro"/>
</dbReference>
<dbReference type="InterPro" id="IPR037923">
    <property type="entry name" value="HTH-like"/>
</dbReference>
<dbReference type="InterPro" id="IPR020449">
    <property type="entry name" value="Tscrpt_reg_AraC-type_HTH"/>
</dbReference>
<keyword evidence="1" id="KW-0963">Cytoplasm</keyword>
<dbReference type="STRING" id="1908257.BKK47_06640"/>
<dbReference type="Gene3D" id="1.10.10.60">
    <property type="entry name" value="Homeodomain-like"/>
    <property type="match status" value="2"/>
</dbReference>
<proteinExistence type="predicted"/>
<dbReference type="InterPro" id="IPR050204">
    <property type="entry name" value="AraC_XylS_family_regulators"/>
</dbReference>
<organism evidence="7 8">
    <name type="scientific">Rodentibacter mrazii</name>
    <dbReference type="NCBI Taxonomy" id="1908257"/>
    <lineage>
        <taxon>Bacteria</taxon>
        <taxon>Pseudomonadati</taxon>
        <taxon>Pseudomonadota</taxon>
        <taxon>Gammaproteobacteria</taxon>
        <taxon>Pasteurellales</taxon>
        <taxon>Pasteurellaceae</taxon>
        <taxon>Rodentibacter</taxon>
    </lineage>
</organism>
<keyword evidence="2" id="KW-0805">Transcription regulation</keyword>